<dbReference type="Proteomes" id="UP000593892">
    <property type="component" value="Chromosome"/>
</dbReference>
<keyword evidence="5" id="KW-1185">Reference proteome</keyword>
<dbReference type="AlphaFoldDB" id="A0A7S7SLW0"/>
<name>A0A7S7SLW0_PALFE</name>
<proteinExistence type="predicted"/>
<dbReference type="InterPro" id="IPR007730">
    <property type="entry name" value="SPOR-like_dom"/>
</dbReference>
<feature type="compositionally biased region" description="Basic and acidic residues" evidence="1">
    <location>
        <begin position="80"/>
        <end position="130"/>
    </location>
</feature>
<evidence type="ECO:0000313" key="5">
    <source>
        <dbReference type="Proteomes" id="UP000593892"/>
    </source>
</evidence>
<dbReference type="InterPro" id="IPR036680">
    <property type="entry name" value="SPOR-like_sf"/>
</dbReference>
<keyword evidence="2" id="KW-1133">Transmembrane helix</keyword>
<dbReference type="GO" id="GO:0042834">
    <property type="term" value="F:peptidoglycan binding"/>
    <property type="evidence" value="ECO:0007669"/>
    <property type="project" value="InterPro"/>
</dbReference>
<accession>A0A7S7SLW0</accession>
<evidence type="ECO:0000313" key="4">
    <source>
        <dbReference type="EMBL" id="QOY89258.1"/>
    </source>
</evidence>
<keyword evidence="2" id="KW-0812">Transmembrane</keyword>
<reference evidence="4 5" key="1">
    <citation type="submission" date="2020-10" db="EMBL/GenBank/DDBJ databases">
        <title>Complete genome sequence of Paludibaculum fermentans P105T, a facultatively anaerobic acidobacterium capable of dissimilatory Fe(III) reduction.</title>
        <authorList>
            <person name="Dedysh S.N."/>
            <person name="Beletsky A.V."/>
            <person name="Kulichevskaya I.S."/>
            <person name="Mardanov A.V."/>
            <person name="Ravin N.V."/>
        </authorList>
    </citation>
    <scope>NUCLEOTIDE SEQUENCE [LARGE SCALE GENOMIC DNA]</scope>
    <source>
        <strain evidence="4 5">P105</strain>
    </source>
</reference>
<evidence type="ECO:0000256" key="2">
    <source>
        <dbReference type="SAM" id="Phobius"/>
    </source>
</evidence>
<protein>
    <recommendedName>
        <fullName evidence="3">SPOR domain-containing protein</fullName>
    </recommendedName>
</protein>
<gene>
    <name evidence="4" type="ORF">IRI77_04690</name>
</gene>
<sequence>MAARDDGEFELILGNKQLLSVLFIVIVLLGVFFTMGFLAGRSTGAGTTVAQNKPVDKAPLSVDAPNPPKETIPAATEPETVEKPLEKPAEQPIERQPEPAPKKQVEPPPAPKKETPKKEAAKKETPKPEPTRAAQGGFVQAPPAGMYLQAAATRRAEAESMLGAIGGKTGLHGFVTPSPKSSELFRVIIGPLGGNEAVANARLKLIELGVKSPYVVKY</sequence>
<evidence type="ECO:0000259" key="3">
    <source>
        <dbReference type="PROSITE" id="PS51724"/>
    </source>
</evidence>
<dbReference type="SUPFAM" id="SSF110997">
    <property type="entry name" value="Sporulation related repeat"/>
    <property type="match status" value="1"/>
</dbReference>
<evidence type="ECO:0000256" key="1">
    <source>
        <dbReference type="SAM" id="MobiDB-lite"/>
    </source>
</evidence>
<organism evidence="4 5">
    <name type="scientific">Paludibaculum fermentans</name>
    <dbReference type="NCBI Taxonomy" id="1473598"/>
    <lineage>
        <taxon>Bacteria</taxon>
        <taxon>Pseudomonadati</taxon>
        <taxon>Acidobacteriota</taxon>
        <taxon>Terriglobia</taxon>
        <taxon>Bryobacterales</taxon>
        <taxon>Bryobacteraceae</taxon>
        <taxon>Paludibaculum</taxon>
    </lineage>
</organism>
<feature type="domain" description="SPOR" evidence="3">
    <location>
        <begin position="140"/>
        <end position="218"/>
    </location>
</feature>
<dbReference type="KEGG" id="pfer:IRI77_04690"/>
<dbReference type="EMBL" id="CP063849">
    <property type="protein sequence ID" value="QOY89258.1"/>
    <property type="molecule type" value="Genomic_DNA"/>
</dbReference>
<feature type="region of interest" description="Disordered" evidence="1">
    <location>
        <begin position="57"/>
        <end position="141"/>
    </location>
</feature>
<dbReference type="PROSITE" id="PS51724">
    <property type="entry name" value="SPOR"/>
    <property type="match status" value="1"/>
</dbReference>
<feature type="transmembrane region" description="Helical" evidence="2">
    <location>
        <begin position="18"/>
        <end position="39"/>
    </location>
</feature>
<keyword evidence="2" id="KW-0472">Membrane</keyword>
<dbReference type="RefSeq" id="WP_194450920.1">
    <property type="nucleotide sequence ID" value="NZ_CP063849.1"/>
</dbReference>